<dbReference type="InterPro" id="IPR052932">
    <property type="entry name" value="OprB_Porin"/>
</dbReference>
<proteinExistence type="inferred from homology"/>
<reference evidence="6" key="2">
    <citation type="journal article" date="2019" name="Int. J. Syst. Evol. Microbiol.">
        <title>The Global Catalogue of Microorganisms (GCM) 10K type strain sequencing project: providing services to taxonomists for standard genome sequencing and annotation.</title>
        <authorList>
            <consortium name="The Broad Institute Genomics Platform"/>
            <consortium name="The Broad Institute Genome Sequencing Center for Infectious Disease"/>
            <person name="Wu L."/>
            <person name="Ma J."/>
        </authorList>
    </citation>
    <scope>NUCLEOTIDE SEQUENCE [LARGE SCALE GENOMIC DNA]</scope>
    <source>
        <strain evidence="6">NBRC 107715</strain>
    </source>
</reference>
<reference evidence="4" key="4">
    <citation type="submission" date="2023-01" db="EMBL/GenBank/DDBJ databases">
        <title>Draft genome sequence of Methylobacterium oxalidis strain NBRC 107715.</title>
        <authorList>
            <person name="Sun Q."/>
            <person name="Mori K."/>
        </authorList>
    </citation>
    <scope>NUCLEOTIDE SEQUENCE</scope>
    <source>
        <strain evidence="4">NBRC 107715</strain>
    </source>
</reference>
<evidence type="ECO:0000313" key="3">
    <source>
        <dbReference type="EMBL" id="GEP03359.1"/>
    </source>
</evidence>
<dbReference type="Gene3D" id="2.40.160.180">
    <property type="entry name" value="Carbohydrate-selective porin OprB"/>
    <property type="match status" value="1"/>
</dbReference>
<evidence type="ECO:0000313" key="6">
    <source>
        <dbReference type="Proteomes" id="UP001156856"/>
    </source>
</evidence>
<dbReference type="InterPro" id="IPR038673">
    <property type="entry name" value="OprB_sf"/>
</dbReference>
<name>A0A512J0F0_9HYPH</name>
<evidence type="ECO:0000256" key="1">
    <source>
        <dbReference type="ARBA" id="ARBA00008769"/>
    </source>
</evidence>
<dbReference type="GO" id="GO:0016020">
    <property type="term" value="C:membrane"/>
    <property type="evidence" value="ECO:0007669"/>
    <property type="project" value="InterPro"/>
</dbReference>
<comment type="similarity">
    <text evidence="1 2">Belongs to the OprB family.</text>
</comment>
<evidence type="ECO:0000256" key="2">
    <source>
        <dbReference type="RuleBase" id="RU363072"/>
    </source>
</evidence>
<evidence type="ECO:0000313" key="5">
    <source>
        <dbReference type="Proteomes" id="UP000321960"/>
    </source>
</evidence>
<gene>
    <name evidence="4" type="ORF">GCM10007888_25140</name>
    <name evidence="3" type="ORF">MOX02_13970</name>
</gene>
<protein>
    <submittedName>
        <fullName evidence="3">Porin</fullName>
    </submittedName>
</protein>
<dbReference type="PANTHER" id="PTHR37944:SF1">
    <property type="entry name" value="PORIN B"/>
    <property type="match status" value="1"/>
</dbReference>
<dbReference type="AlphaFoldDB" id="A0A512J0F0"/>
<sequence length="418" mass="44318">MYGRAALRGRGIEIGLAYIGEVFGGLRGGLRRGAVYAGRADVQIDADLGKLAGWEGLRFHASAYQIHGTGPTRYYVGSLAAVSGIEALPATRLQELWLEQSFLDRSLTLRAGNLAADAEFLVSPSATVFVNATFGWPVLAAANLPSGGPALPLATPGIRGRWNALPKTSLMLGLFNGDPAHARGDRLAVDPQTRNRHGMDFSLHGSPFLIAEAAHAYVFGGAGPERTGTVKVGYFHHFGAFGDPRMDRDGNPLSAPWSSGLPARRRGDDGFYALIDQTVYQEDADSDRGAAVFARLAASPSPASLVSLYADAGIVYKGLLPGRPDDVAGLGLAHTRIARRARLSDWDRVAFGGAALPVRRSETAMELTYQAVVASGFTVQPSLQYVVGPGGRTGNPLLPGFPRIRNAVVVGLRATIQY</sequence>
<dbReference type="EMBL" id="BJZU01000020">
    <property type="protein sequence ID" value="GEP03359.1"/>
    <property type="molecule type" value="Genomic_DNA"/>
</dbReference>
<dbReference type="Proteomes" id="UP000321960">
    <property type="component" value="Unassembled WGS sequence"/>
</dbReference>
<comment type="caution">
    <text evidence="3">The sequence shown here is derived from an EMBL/GenBank/DDBJ whole genome shotgun (WGS) entry which is preliminary data.</text>
</comment>
<dbReference type="InterPro" id="IPR007049">
    <property type="entry name" value="Carb-sel_porin_OprB"/>
</dbReference>
<dbReference type="RefSeq" id="WP_147025078.1">
    <property type="nucleotide sequence ID" value="NZ_BJZU01000020.1"/>
</dbReference>
<reference evidence="4" key="1">
    <citation type="journal article" date="2014" name="Int. J. Syst. Evol. Microbiol.">
        <title>Complete genome of a new Firmicutes species belonging to the dominant human colonic microbiota ('Ruminococcus bicirculans') reveals two chromosomes and a selective capacity to utilize plant glucans.</title>
        <authorList>
            <consortium name="NISC Comparative Sequencing Program"/>
            <person name="Wegmann U."/>
            <person name="Louis P."/>
            <person name="Goesmann A."/>
            <person name="Henrissat B."/>
            <person name="Duncan S.H."/>
            <person name="Flint H.J."/>
        </authorList>
    </citation>
    <scope>NUCLEOTIDE SEQUENCE</scope>
    <source>
        <strain evidence="4">NBRC 107715</strain>
    </source>
</reference>
<organism evidence="3 5">
    <name type="scientific">Methylobacterium oxalidis</name>
    <dbReference type="NCBI Taxonomy" id="944322"/>
    <lineage>
        <taxon>Bacteria</taxon>
        <taxon>Pseudomonadati</taxon>
        <taxon>Pseudomonadota</taxon>
        <taxon>Alphaproteobacteria</taxon>
        <taxon>Hyphomicrobiales</taxon>
        <taxon>Methylobacteriaceae</taxon>
        <taxon>Methylobacterium</taxon>
    </lineage>
</organism>
<evidence type="ECO:0000313" key="4">
    <source>
        <dbReference type="EMBL" id="GLS64133.1"/>
    </source>
</evidence>
<dbReference type="GO" id="GO:0015288">
    <property type="term" value="F:porin activity"/>
    <property type="evidence" value="ECO:0007669"/>
    <property type="project" value="InterPro"/>
</dbReference>
<dbReference type="PANTHER" id="PTHR37944">
    <property type="entry name" value="PORIN B"/>
    <property type="match status" value="1"/>
</dbReference>
<dbReference type="GO" id="GO:0008643">
    <property type="term" value="P:carbohydrate transport"/>
    <property type="evidence" value="ECO:0007669"/>
    <property type="project" value="InterPro"/>
</dbReference>
<keyword evidence="6" id="KW-1185">Reference proteome</keyword>
<dbReference type="EMBL" id="BSPK01000034">
    <property type="protein sequence ID" value="GLS64133.1"/>
    <property type="molecule type" value="Genomic_DNA"/>
</dbReference>
<dbReference type="Proteomes" id="UP001156856">
    <property type="component" value="Unassembled WGS sequence"/>
</dbReference>
<dbReference type="OrthoDB" id="177316at2"/>
<reference evidence="3 5" key="3">
    <citation type="submission" date="2019-07" db="EMBL/GenBank/DDBJ databases">
        <title>Whole genome shotgun sequence of Methylobacterium oxalidis NBRC 107715.</title>
        <authorList>
            <person name="Hosoyama A."/>
            <person name="Uohara A."/>
            <person name="Ohji S."/>
            <person name="Ichikawa N."/>
        </authorList>
    </citation>
    <scope>NUCLEOTIDE SEQUENCE [LARGE SCALE GENOMIC DNA]</scope>
    <source>
        <strain evidence="3 5">NBRC 107715</strain>
    </source>
</reference>
<accession>A0A512J0F0</accession>
<dbReference type="Pfam" id="PF04966">
    <property type="entry name" value="OprB"/>
    <property type="match status" value="1"/>
</dbReference>